<dbReference type="GO" id="GO:0005886">
    <property type="term" value="C:plasma membrane"/>
    <property type="evidence" value="ECO:0007669"/>
    <property type="project" value="TreeGrafter"/>
</dbReference>
<evidence type="ECO:0000313" key="3">
    <source>
        <dbReference type="EMBL" id="RNF49962.1"/>
    </source>
</evidence>
<dbReference type="InterPro" id="IPR029787">
    <property type="entry name" value="Nucleotide_cyclase"/>
</dbReference>
<dbReference type="GO" id="GO:0052621">
    <property type="term" value="F:diguanylate cyclase activity"/>
    <property type="evidence" value="ECO:0007669"/>
    <property type="project" value="UniProtKB-EC"/>
</dbReference>
<accession>A0A3M8Q2C3</accession>
<comment type="caution">
    <text evidence="3">The sequence shown here is derived from an EMBL/GenBank/DDBJ whole genome shotgun (WGS) entry which is preliminary data.</text>
</comment>
<proteinExistence type="predicted"/>
<dbReference type="AlphaFoldDB" id="A0A3M8Q2C3"/>
<evidence type="ECO:0000313" key="4">
    <source>
        <dbReference type="Proteomes" id="UP000280507"/>
    </source>
</evidence>
<dbReference type="RefSeq" id="WP_123095945.1">
    <property type="nucleotide sequence ID" value="NZ_RIZG01000006.1"/>
</dbReference>
<dbReference type="SUPFAM" id="SSF55073">
    <property type="entry name" value="Nucleotide cyclase"/>
    <property type="match status" value="1"/>
</dbReference>
<organism evidence="3 4">
    <name type="scientific">Marinomonas hwangdonensis</name>
    <dbReference type="NCBI Taxonomy" id="1053647"/>
    <lineage>
        <taxon>Bacteria</taxon>
        <taxon>Pseudomonadati</taxon>
        <taxon>Pseudomonadota</taxon>
        <taxon>Gammaproteobacteria</taxon>
        <taxon>Oceanospirillales</taxon>
        <taxon>Oceanospirillaceae</taxon>
        <taxon>Marinomonas</taxon>
    </lineage>
</organism>
<dbReference type="CDD" id="cd01949">
    <property type="entry name" value="GGDEF"/>
    <property type="match status" value="1"/>
</dbReference>
<feature type="domain" description="GGDEF" evidence="2">
    <location>
        <begin position="204"/>
        <end position="338"/>
    </location>
</feature>
<keyword evidence="4" id="KW-1185">Reference proteome</keyword>
<dbReference type="PANTHER" id="PTHR45138:SF24">
    <property type="entry name" value="DIGUANYLATE CYCLASE DGCC-RELATED"/>
    <property type="match status" value="1"/>
</dbReference>
<dbReference type="SMART" id="SM00267">
    <property type="entry name" value="GGDEF"/>
    <property type="match status" value="1"/>
</dbReference>
<sequence length="338" mass="37629">MFQKGIKQANQRMRSAIPLMLKLNIPPTPENYGIWYEYASNSTPKLNQIVDKAIRRFGSLPSFVSSDLYREFLLPVEAKKAKSHNQTLTTLSSTLGSDTQTALTQLTAFSTKLTQVSAELKQEPDNGQLEQLTVMLEQSALETNTVIKQYSQHLLEVQKELATLKVALSKSSGKKSDETDLLTSLANVKGFERYLFAFNQKAEDDLSLLLIDIDDLAGINKEYGEKAGAALIRYVGKLLQAKLPPHCVLARIEGGRFAALLKETELSDATSLANQLQDHVASQKIRYKNTQTLLRQVTVTIGVVTVVGSESPKQLIERAQKSLNKSKRCRKNTVSHYE</sequence>
<dbReference type="InterPro" id="IPR000160">
    <property type="entry name" value="GGDEF_dom"/>
</dbReference>
<gene>
    <name evidence="3" type="ORF">EBI00_10800</name>
</gene>
<name>A0A3M8Q2C3_9GAMM</name>
<evidence type="ECO:0000259" key="2">
    <source>
        <dbReference type="PROSITE" id="PS50887"/>
    </source>
</evidence>
<dbReference type="PANTHER" id="PTHR45138">
    <property type="entry name" value="REGULATORY COMPONENTS OF SENSORY TRANSDUCTION SYSTEM"/>
    <property type="match status" value="1"/>
</dbReference>
<dbReference type="NCBIfam" id="TIGR00254">
    <property type="entry name" value="GGDEF"/>
    <property type="match status" value="1"/>
</dbReference>
<dbReference type="GO" id="GO:1902201">
    <property type="term" value="P:negative regulation of bacterial-type flagellum-dependent cell motility"/>
    <property type="evidence" value="ECO:0007669"/>
    <property type="project" value="TreeGrafter"/>
</dbReference>
<dbReference type="EC" id="2.7.7.65" evidence="1"/>
<dbReference type="OrthoDB" id="9812260at2"/>
<dbReference type="Proteomes" id="UP000280507">
    <property type="component" value="Unassembled WGS sequence"/>
</dbReference>
<dbReference type="EMBL" id="RIZG01000006">
    <property type="protein sequence ID" value="RNF49962.1"/>
    <property type="molecule type" value="Genomic_DNA"/>
</dbReference>
<dbReference type="InterPro" id="IPR043128">
    <property type="entry name" value="Rev_trsase/Diguanyl_cyclase"/>
</dbReference>
<evidence type="ECO:0000256" key="1">
    <source>
        <dbReference type="ARBA" id="ARBA00012528"/>
    </source>
</evidence>
<dbReference type="PROSITE" id="PS50887">
    <property type="entry name" value="GGDEF"/>
    <property type="match status" value="1"/>
</dbReference>
<protein>
    <recommendedName>
        <fullName evidence="1">diguanylate cyclase</fullName>
        <ecNumber evidence="1">2.7.7.65</ecNumber>
    </recommendedName>
</protein>
<dbReference type="Gene3D" id="3.30.70.270">
    <property type="match status" value="1"/>
</dbReference>
<dbReference type="GO" id="GO:0043709">
    <property type="term" value="P:cell adhesion involved in single-species biofilm formation"/>
    <property type="evidence" value="ECO:0007669"/>
    <property type="project" value="TreeGrafter"/>
</dbReference>
<dbReference type="Pfam" id="PF00990">
    <property type="entry name" value="GGDEF"/>
    <property type="match status" value="1"/>
</dbReference>
<reference evidence="3 4" key="1">
    <citation type="journal article" date="2012" name="Int. J. Syst. Evol. Microbiol.">
        <title>Marinomonas hwangdonensis sp. nov., isolated from seawater.</title>
        <authorList>
            <person name="Jung Y.T."/>
            <person name="Oh T.K."/>
            <person name="Yoon J.H."/>
        </authorList>
    </citation>
    <scope>NUCLEOTIDE SEQUENCE [LARGE SCALE GENOMIC DNA]</scope>
    <source>
        <strain evidence="3 4">HDW-15</strain>
    </source>
</reference>
<dbReference type="InterPro" id="IPR050469">
    <property type="entry name" value="Diguanylate_Cyclase"/>
</dbReference>